<evidence type="ECO:0000313" key="14">
    <source>
        <dbReference type="Proteomes" id="UP000177061"/>
    </source>
</evidence>
<dbReference type="FunFam" id="3.40.640.10:FF:000003">
    <property type="entry name" value="Cysteine desulfurase IscS"/>
    <property type="match status" value="1"/>
</dbReference>
<dbReference type="PANTHER" id="PTHR11601">
    <property type="entry name" value="CYSTEINE DESULFURYLASE FAMILY MEMBER"/>
    <property type="match status" value="1"/>
</dbReference>
<reference evidence="13 14" key="1">
    <citation type="journal article" date="2016" name="Nat. Commun.">
        <title>Thousands of microbial genomes shed light on interconnected biogeochemical processes in an aquifer system.</title>
        <authorList>
            <person name="Anantharaman K."/>
            <person name="Brown C.T."/>
            <person name="Hug L.A."/>
            <person name="Sharon I."/>
            <person name="Castelle C.J."/>
            <person name="Probst A.J."/>
            <person name="Thomas B.C."/>
            <person name="Singh A."/>
            <person name="Wilkins M.J."/>
            <person name="Karaoz U."/>
            <person name="Brodie E.L."/>
            <person name="Williams K.H."/>
            <person name="Hubbard S.S."/>
            <person name="Banfield J.F."/>
        </authorList>
    </citation>
    <scope>NUCLEOTIDE SEQUENCE [LARGE SCALE GENOMIC DNA]</scope>
</reference>
<dbReference type="InterPro" id="IPR016454">
    <property type="entry name" value="Cysteine_dSase"/>
</dbReference>
<keyword evidence="8" id="KW-0408">Iron</keyword>
<evidence type="ECO:0000256" key="1">
    <source>
        <dbReference type="ARBA" id="ARBA00001933"/>
    </source>
</evidence>
<comment type="caution">
    <text evidence="13">The sequence shown here is derived from an EMBL/GenBank/DDBJ whole genome shotgun (WGS) entry which is preliminary data.</text>
</comment>
<name>A0A1G2FH47_9BACT</name>
<evidence type="ECO:0000256" key="4">
    <source>
        <dbReference type="ARBA" id="ARBA00022679"/>
    </source>
</evidence>
<evidence type="ECO:0000256" key="8">
    <source>
        <dbReference type="ARBA" id="ARBA00023004"/>
    </source>
</evidence>
<evidence type="ECO:0000256" key="7">
    <source>
        <dbReference type="ARBA" id="ARBA00022898"/>
    </source>
</evidence>
<keyword evidence="5" id="KW-0001">2Fe-2S</keyword>
<dbReference type="AlphaFoldDB" id="A0A1G2FH47"/>
<organism evidence="13 14">
    <name type="scientific">Candidatus Portnoybacteria bacterium RIFCSPHIGHO2_12_FULL_38_9</name>
    <dbReference type="NCBI Taxonomy" id="1801997"/>
    <lineage>
        <taxon>Bacteria</taxon>
        <taxon>Candidatus Portnoyibacteriota</taxon>
    </lineage>
</organism>
<dbReference type="GO" id="GO:0051537">
    <property type="term" value="F:2 iron, 2 sulfur cluster binding"/>
    <property type="evidence" value="ECO:0007669"/>
    <property type="project" value="UniProtKB-KW"/>
</dbReference>
<dbReference type="InterPro" id="IPR000192">
    <property type="entry name" value="Aminotrans_V_dom"/>
</dbReference>
<evidence type="ECO:0000256" key="10">
    <source>
        <dbReference type="ARBA" id="ARBA00050776"/>
    </source>
</evidence>
<comment type="catalytic activity">
    <reaction evidence="10">
        <text>(sulfur carrier)-H + L-cysteine = (sulfur carrier)-SH + L-alanine</text>
        <dbReference type="Rhea" id="RHEA:43892"/>
        <dbReference type="Rhea" id="RHEA-COMP:14737"/>
        <dbReference type="Rhea" id="RHEA-COMP:14739"/>
        <dbReference type="ChEBI" id="CHEBI:29917"/>
        <dbReference type="ChEBI" id="CHEBI:35235"/>
        <dbReference type="ChEBI" id="CHEBI:57972"/>
        <dbReference type="ChEBI" id="CHEBI:64428"/>
        <dbReference type="EC" id="2.8.1.7"/>
    </reaction>
</comment>
<keyword evidence="9" id="KW-0411">Iron-sulfur</keyword>
<feature type="domain" description="Aminotransferase class V" evidence="12">
    <location>
        <begin position="12"/>
        <end position="373"/>
    </location>
</feature>
<dbReference type="InterPro" id="IPR015422">
    <property type="entry name" value="PyrdxlP-dep_Trfase_small"/>
</dbReference>
<proteinExistence type="inferred from homology"/>
<evidence type="ECO:0000256" key="11">
    <source>
        <dbReference type="RuleBase" id="RU004504"/>
    </source>
</evidence>
<dbReference type="STRING" id="1801997.A3J64_03700"/>
<keyword evidence="6" id="KW-0479">Metal-binding</keyword>
<dbReference type="PROSITE" id="PS00595">
    <property type="entry name" value="AA_TRANSFER_CLASS_5"/>
    <property type="match status" value="1"/>
</dbReference>
<accession>A0A1G2FH47</accession>
<dbReference type="EMBL" id="MHNB01000018">
    <property type="protein sequence ID" value="OGZ36970.1"/>
    <property type="molecule type" value="Genomic_DNA"/>
</dbReference>
<dbReference type="InterPro" id="IPR015424">
    <property type="entry name" value="PyrdxlP-dep_Trfase"/>
</dbReference>
<evidence type="ECO:0000256" key="5">
    <source>
        <dbReference type="ARBA" id="ARBA00022714"/>
    </source>
</evidence>
<evidence type="ECO:0000256" key="2">
    <source>
        <dbReference type="ARBA" id="ARBA00006490"/>
    </source>
</evidence>
<dbReference type="Proteomes" id="UP000177061">
    <property type="component" value="Unassembled WGS sequence"/>
</dbReference>
<dbReference type="PIRSF" id="PIRSF005572">
    <property type="entry name" value="NifS"/>
    <property type="match status" value="1"/>
</dbReference>
<dbReference type="GO" id="GO:0031071">
    <property type="term" value="F:cysteine desulfurase activity"/>
    <property type="evidence" value="ECO:0007669"/>
    <property type="project" value="UniProtKB-EC"/>
</dbReference>
<dbReference type="Pfam" id="PF00266">
    <property type="entry name" value="Aminotran_5"/>
    <property type="match status" value="1"/>
</dbReference>
<dbReference type="EC" id="2.8.1.7" evidence="3"/>
<gene>
    <name evidence="13" type="ORF">A3J64_03700</name>
</gene>
<keyword evidence="7" id="KW-0663">Pyridoxal phosphate</keyword>
<evidence type="ECO:0000256" key="9">
    <source>
        <dbReference type="ARBA" id="ARBA00023014"/>
    </source>
</evidence>
<dbReference type="SUPFAM" id="SSF53383">
    <property type="entry name" value="PLP-dependent transferases"/>
    <property type="match status" value="1"/>
</dbReference>
<comment type="similarity">
    <text evidence="2">Belongs to the class-V pyridoxal-phosphate-dependent aminotransferase family. NifS/IscS subfamily.</text>
</comment>
<evidence type="ECO:0000259" key="12">
    <source>
        <dbReference type="Pfam" id="PF00266"/>
    </source>
</evidence>
<dbReference type="InterPro" id="IPR015421">
    <property type="entry name" value="PyrdxlP-dep_Trfase_major"/>
</dbReference>
<dbReference type="NCBIfam" id="NF002806">
    <property type="entry name" value="PRK02948.1"/>
    <property type="match status" value="1"/>
</dbReference>
<evidence type="ECO:0000256" key="3">
    <source>
        <dbReference type="ARBA" id="ARBA00012239"/>
    </source>
</evidence>
<evidence type="ECO:0000256" key="6">
    <source>
        <dbReference type="ARBA" id="ARBA00022723"/>
    </source>
</evidence>
<dbReference type="Gene3D" id="3.90.1150.10">
    <property type="entry name" value="Aspartate Aminotransferase, domain 1"/>
    <property type="match status" value="1"/>
</dbReference>
<dbReference type="PANTHER" id="PTHR11601:SF34">
    <property type="entry name" value="CYSTEINE DESULFURASE"/>
    <property type="match status" value="1"/>
</dbReference>
<keyword evidence="4" id="KW-0808">Transferase</keyword>
<evidence type="ECO:0000313" key="13">
    <source>
        <dbReference type="EMBL" id="OGZ36970.1"/>
    </source>
</evidence>
<dbReference type="GO" id="GO:0046872">
    <property type="term" value="F:metal ion binding"/>
    <property type="evidence" value="ECO:0007669"/>
    <property type="project" value="UniProtKB-KW"/>
</dbReference>
<sequence length="391" mass="43096">MKKNKNKKRRGVYLDYAATTPVDPRVIKVMIPYFKEKFGNTVSLHSFGREAKEALEKSREVAADLIKAKPKEIIFTSSATESNNLAIKGAALANQKKGRHIIISPIEHLCVLESAQWLAKQGFKITKLAVDKYGLINLNELKKAISQETILVSIISASNEIGTLQPLQEIGQICRQKGVYFHTDAAQSFGKIPIDVNQMKIDLLTGCSHKIYGPKGAACLFVRDGIKIEPILSGGEHEFGLRAGTINVPAIVGFAEAIKLCQKEMAVEIKRLTKLRDKLISGVLKIKGAHLNGHPTKRLPNNANFWFDFIEGESIVIQLDSFGLAASTGSACSSLKLEPSHVLLAVGLKPQEAHGSLRLTLGRWTTEKDIDYLLKVLPKVVEKLRKISPFK</sequence>
<comment type="cofactor">
    <cofactor evidence="1 11">
        <name>pyridoxal 5'-phosphate</name>
        <dbReference type="ChEBI" id="CHEBI:597326"/>
    </cofactor>
</comment>
<dbReference type="Gene3D" id="3.40.640.10">
    <property type="entry name" value="Type I PLP-dependent aspartate aminotransferase-like (Major domain)"/>
    <property type="match status" value="1"/>
</dbReference>
<dbReference type="InterPro" id="IPR020578">
    <property type="entry name" value="Aminotrans_V_PyrdxlP_BS"/>
</dbReference>
<protein>
    <recommendedName>
        <fullName evidence="3">cysteine desulfurase</fullName>
        <ecNumber evidence="3">2.8.1.7</ecNumber>
    </recommendedName>
</protein>